<evidence type="ECO:0000313" key="2">
    <source>
        <dbReference type="EMBL" id="CAD8677273.1"/>
    </source>
</evidence>
<dbReference type="EMBL" id="HBFB01014031">
    <property type="protein sequence ID" value="CAD8677273.1"/>
    <property type="molecule type" value="Transcribed_RNA"/>
</dbReference>
<reference evidence="2" key="1">
    <citation type="submission" date="2021-01" db="EMBL/GenBank/DDBJ databases">
        <authorList>
            <person name="Corre E."/>
            <person name="Pelletier E."/>
            <person name="Niang G."/>
            <person name="Scheremetjew M."/>
            <person name="Finn R."/>
            <person name="Kale V."/>
            <person name="Holt S."/>
            <person name="Cochrane G."/>
            <person name="Meng A."/>
            <person name="Brown T."/>
            <person name="Cohen L."/>
        </authorList>
    </citation>
    <scope>NUCLEOTIDE SEQUENCE</scope>
    <source>
        <strain evidence="2">SAG 11-49</strain>
    </source>
</reference>
<evidence type="ECO:0008006" key="3">
    <source>
        <dbReference type="Google" id="ProtNLM"/>
    </source>
</evidence>
<name>A0A7S0WPS9_9CHLO</name>
<dbReference type="SUPFAM" id="SSF46565">
    <property type="entry name" value="Chaperone J-domain"/>
    <property type="match status" value="1"/>
</dbReference>
<evidence type="ECO:0000256" key="1">
    <source>
        <dbReference type="SAM" id="Coils"/>
    </source>
</evidence>
<dbReference type="AlphaFoldDB" id="A0A7S0WPS9"/>
<accession>A0A7S0WPS9</accession>
<organism evidence="2">
    <name type="scientific">Chlamydomonas leiostraca</name>
    <dbReference type="NCBI Taxonomy" id="1034604"/>
    <lineage>
        <taxon>Eukaryota</taxon>
        <taxon>Viridiplantae</taxon>
        <taxon>Chlorophyta</taxon>
        <taxon>core chlorophytes</taxon>
        <taxon>Chlorophyceae</taxon>
        <taxon>CS clade</taxon>
        <taxon>Chlamydomonadales</taxon>
        <taxon>Chlamydomonadaceae</taxon>
        <taxon>Chlamydomonas</taxon>
    </lineage>
</organism>
<feature type="coiled-coil region" evidence="1">
    <location>
        <begin position="45"/>
        <end position="72"/>
    </location>
</feature>
<proteinExistence type="predicted"/>
<gene>
    <name evidence="2" type="ORF">CLEI1391_LOCUS7893</name>
</gene>
<sequence>MADTTRDDIAAALDQEVSNLCDALHGIEVKALSGHAKVLAAEESSIDSQLRLAQLEETVAKLKAQGRERELALYQEVVRLETLLKAEKMQGALASSRAHALLADVERLRCMRDEAAIARDAALGELAGAYADMEAMQATLQDSAIYVRYLRKKVLELEIESSRNAARALSGGGAGRDDAQGAFSMASIRASVQAAVREACECGEEEKRRRLRQLQLRWHPDKNPVLTEFATEVTKLINEAVAQAEAGGSK</sequence>
<keyword evidence="1" id="KW-0175">Coiled coil</keyword>
<protein>
    <recommendedName>
        <fullName evidence="3">J domain-containing protein</fullName>
    </recommendedName>
</protein>
<dbReference type="Gene3D" id="1.10.287.110">
    <property type="entry name" value="DnaJ domain"/>
    <property type="match status" value="1"/>
</dbReference>
<dbReference type="InterPro" id="IPR036869">
    <property type="entry name" value="J_dom_sf"/>
</dbReference>